<evidence type="ECO:0000313" key="3">
    <source>
        <dbReference type="EMBL" id="KAG5506475.1"/>
    </source>
</evidence>
<feature type="region of interest" description="Disordered" evidence="2">
    <location>
        <begin position="1228"/>
        <end position="1292"/>
    </location>
</feature>
<dbReference type="GO" id="GO:0005634">
    <property type="term" value="C:nucleus"/>
    <property type="evidence" value="ECO:0007669"/>
    <property type="project" value="TreeGrafter"/>
</dbReference>
<evidence type="ECO:0000313" key="4">
    <source>
        <dbReference type="Proteomes" id="UP000674318"/>
    </source>
</evidence>
<dbReference type="GO" id="GO:0003677">
    <property type="term" value="F:DNA binding"/>
    <property type="evidence" value="ECO:0007669"/>
    <property type="project" value="TreeGrafter"/>
</dbReference>
<feature type="compositionally biased region" description="Polar residues" evidence="2">
    <location>
        <begin position="874"/>
        <end position="887"/>
    </location>
</feature>
<feature type="compositionally biased region" description="Basic residues" evidence="2">
    <location>
        <begin position="1179"/>
        <end position="1189"/>
    </location>
</feature>
<proteinExistence type="predicted"/>
<feature type="compositionally biased region" description="Polar residues" evidence="2">
    <location>
        <begin position="1012"/>
        <end position="1026"/>
    </location>
</feature>
<evidence type="ECO:0000256" key="2">
    <source>
        <dbReference type="SAM" id="MobiDB-lite"/>
    </source>
</evidence>
<dbReference type="InterPro" id="IPR027417">
    <property type="entry name" value="P-loop_NTPase"/>
</dbReference>
<dbReference type="GO" id="GO:0006260">
    <property type="term" value="P:DNA replication"/>
    <property type="evidence" value="ECO:0007669"/>
    <property type="project" value="UniProtKB-KW"/>
</dbReference>
<evidence type="ECO:0008006" key="5">
    <source>
        <dbReference type="Google" id="ProtNLM"/>
    </source>
</evidence>
<feature type="region of interest" description="Disordered" evidence="2">
    <location>
        <begin position="1467"/>
        <end position="1493"/>
    </location>
</feature>
<keyword evidence="4" id="KW-1185">Reference proteome</keyword>
<dbReference type="Proteomes" id="UP000674318">
    <property type="component" value="Unassembled WGS sequence"/>
</dbReference>
<dbReference type="Gene3D" id="3.40.50.300">
    <property type="entry name" value="P-loop containing nucleotide triphosphate hydrolases"/>
    <property type="match status" value="1"/>
</dbReference>
<feature type="compositionally biased region" description="Low complexity" evidence="2">
    <location>
        <begin position="897"/>
        <end position="921"/>
    </location>
</feature>
<feature type="region of interest" description="Disordered" evidence="2">
    <location>
        <begin position="855"/>
        <end position="922"/>
    </location>
</feature>
<feature type="region of interest" description="Disordered" evidence="2">
    <location>
        <begin position="421"/>
        <end position="509"/>
    </location>
</feature>
<accession>A0A836IKG4</accession>
<feature type="region of interest" description="Disordered" evidence="2">
    <location>
        <begin position="1677"/>
        <end position="1697"/>
    </location>
</feature>
<dbReference type="RefSeq" id="XP_067757637.1">
    <property type="nucleotide sequence ID" value="XM_067901931.1"/>
</dbReference>
<dbReference type="EMBL" id="JAFJZO010000020">
    <property type="protein sequence ID" value="KAG5506475.1"/>
    <property type="molecule type" value="Genomic_DNA"/>
</dbReference>
<feature type="region of interest" description="Disordered" evidence="2">
    <location>
        <begin position="966"/>
        <end position="988"/>
    </location>
</feature>
<feature type="compositionally biased region" description="Basic and acidic residues" evidence="2">
    <location>
        <begin position="168"/>
        <end position="189"/>
    </location>
</feature>
<feature type="region of interest" description="Disordered" evidence="2">
    <location>
        <begin position="590"/>
        <end position="622"/>
    </location>
</feature>
<feature type="compositionally biased region" description="Polar residues" evidence="2">
    <location>
        <begin position="215"/>
        <end position="227"/>
    </location>
</feature>
<feature type="region of interest" description="Disordered" evidence="2">
    <location>
        <begin position="167"/>
        <end position="227"/>
    </location>
</feature>
<evidence type="ECO:0000256" key="1">
    <source>
        <dbReference type="ARBA" id="ARBA00022705"/>
    </source>
</evidence>
<reference evidence="3 4" key="1">
    <citation type="submission" date="2021-02" db="EMBL/GenBank/DDBJ databases">
        <title>Porcisia hertigi Genome sequencing and assembly.</title>
        <authorList>
            <person name="Almutairi H."/>
            <person name="Gatherer D."/>
        </authorList>
    </citation>
    <scope>NUCLEOTIDE SEQUENCE [LARGE SCALE GENOMIC DNA]</scope>
    <source>
        <strain evidence="3 4">C119</strain>
    </source>
</reference>
<comment type="caution">
    <text evidence="3">The sequence shown here is derived from an EMBL/GenBank/DDBJ whole genome shotgun (WGS) entry which is preliminary data.</text>
</comment>
<dbReference type="PANTHER" id="PTHR23389:SF6">
    <property type="entry name" value="REPLICATION FACTOR C SUBUNIT 1"/>
    <property type="match status" value="1"/>
</dbReference>
<feature type="region of interest" description="Disordered" evidence="2">
    <location>
        <begin position="1179"/>
        <end position="1205"/>
    </location>
</feature>
<feature type="compositionally biased region" description="Basic and acidic residues" evidence="2">
    <location>
        <begin position="21"/>
        <end position="34"/>
    </location>
</feature>
<feature type="region of interest" description="Disordered" evidence="2">
    <location>
        <begin position="777"/>
        <end position="810"/>
    </location>
</feature>
<dbReference type="OrthoDB" id="9996895at2759"/>
<organism evidence="3 4">
    <name type="scientific">Porcisia hertigi</name>
    <dbReference type="NCBI Taxonomy" id="2761500"/>
    <lineage>
        <taxon>Eukaryota</taxon>
        <taxon>Discoba</taxon>
        <taxon>Euglenozoa</taxon>
        <taxon>Kinetoplastea</taxon>
        <taxon>Metakinetoplastina</taxon>
        <taxon>Trypanosomatida</taxon>
        <taxon>Trypanosomatidae</taxon>
        <taxon>Leishmaniinae</taxon>
        <taxon>Porcisia</taxon>
    </lineage>
</organism>
<dbReference type="SUPFAM" id="SSF52540">
    <property type="entry name" value="P-loop containing nucleoside triphosphate hydrolases"/>
    <property type="match status" value="1"/>
</dbReference>
<feature type="region of interest" description="Disordered" evidence="2">
    <location>
        <begin position="243"/>
        <end position="273"/>
    </location>
</feature>
<dbReference type="GeneID" id="94292008"/>
<feature type="compositionally biased region" description="Low complexity" evidence="2">
    <location>
        <begin position="786"/>
        <end position="801"/>
    </location>
</feature>
<feature type="region of interest" description="Disordered" evidence="2">
    <location>
        <begin position="2208"/>
        <end position="2231"/>
    </location>
</feature>
<feature type="compositionally biased region" description="Basic and acidic residues" evidence="2">
    <location>
        <begin position="441"/>
        <end position="452"/>
    </location>
</feature>
<gene>
    <name evidence="3" type="ORF">JKF63_05978</name>
</gene>
<feature type="compositionally biased region" description="Basic and acidic residues" evidence="2">
    <location>
        <begin position="243"/>
        <end position="252"/>
    </location>
</feature>
<feature type="region of interest" description="Disordered" evidence="2">
    <location>
        <begin position="369"/>
        <end position="388"/>
    </location>
</feature>
<sequence>MVGRPRRARHDPARTSLSVTTKDRKPIGVKRIIDRPTSATGQLYSKGHSCPSSLGSTASSAHTSSVITVDDNDEETATAHGDATRKVDAGLVFDSVNRSTTGSTDPNLPPHRTVGSAETVVEEVVDIQPTSTSSFTLDPRLSTVATPATDPGVLDDGVALTLGSQPLARKEKGCSRDHCKGSEGKEGARQDVTYLSDEESIGELQPHHERPTAPPQSSTSVKCSSGNTRFSHACEPMMLSQPLHEESDKGESGDVEALAAPQPDPQRGEARSVHRTTCCFSSLGPTATEESLQHTGTRTYPDKVTVLHSLHTAPILHVSGLIDFFTYGIQAAMRHYSGHLNITTSAEDDGACGEMSGRAHTLLPDRETTCTAPPASPDGTLHWSTPPPYRNTFLEDSADESKCGATWAHCRDRAVSCSSSSSSSAAATYDSDVEGNGSVPLKDDKKPERREGCLLNPQHTSLFRPPRGATAARDPAERGTTVDGSWLATTEPTPSSTHSQKPLQVPGGSEQVVHQQRDNTAHVLFGEALQHAYQCEDAHRHLRRARLDKHREQLLRGVALLQGGPPSLCAALLGEMQSFYGHGGLCGTGSATSPTTPQQERRPVGASSLSRFATRVGAAPKRSTETMAQWASKAQEALPVPVQQDGGANKDTTEALFTGSGEAWFSSSPMTTATPPMGSIPKHLLQVMPPAQAQRLRRPLNSFTEALLRHHRDSVMKQCAARQAEDQTIRARRIYEFPLLTQDVVRYASLLVCLRRRSSSGDGTAVSSAAASAGEPVGLLADSSNKESSSSASNGESPQSPTVAAAEPAASHSFGEEGTLLYLKYPAPLLRTTSFAVETVRLLKWLRTWKKSSLAASSGTGGTSGCASRGSTGNVSGCGSDNSSRISGKNGRKRVRVVVASPAPCAASSSSRTPTTTAEASLPNRSTVEYVCRQAPHAVDLHEAGVRQERRTAFLKLFGAAAVQAQADTPSPTTPAGSNATAMHKKKDGSADAKEVVVQKLASCSAVSELSSRSAGVRHTSSTPVGATQGIDSPLGPLSPTSGRTQLKPSQLMRGSRAYQLYCHAWKHVVKSGITPISVAANVFSGSHAITGPPCLINPHDDNTGTAATSDKDTSWTNGTVSRVCAALPFFKEMREEARHTALGSAHNGSYYEDAFGNRLRSARLAKKEQEQRELLAARQRRRAKKKGYFHRDDDDTKNGGLSGRAADQRASGLLEAMLQSFATCGSEGLDAGRRRKRRRSADSSDDGSESEDTAKGAGPRSSKECAALPCSSSPESSSRSSSSSSSALTVSTEYDQDNEIAKDELTNIAVVSGPTGSGKTAAVYMAAQLLGFRVVEMNTSVRRCPKTVEHLLAELTRSYRLSGPRSGAAGGFNVEEELAKLKQQHAAMMKQAKARASAAEKETLLTKRGAVKGNHISAQAIEKFFSKGSGRAAVPSRETAGCNQKKDVAEQEPGVCIVDETHAPAAISTPSSPLPSLPQQQPAATPGAPTGTDTLLLFEDADILLGDESAKSFYAAIRDLAHRSKVPIVVTVSSDPAPAQRYDTEPFLALLDQQLQPQQPRIVSTSLGSALQPTYWHLCNAAGINSTMAALDAEQQALQVETDSSNYAALTEIAVTTTAATRESGGTPSTVSDPGKNMSRSPASGTFAAALPTPFPYVGSGGGAGGSAAPATGSGTNGVVTGASQPVAPGGSGSTNTTAASAAARYTHMLLNATLVSNFFGSQTPFTVVGPLPPSALYAQLLAVGAVELDLLRFNGPTALSDDGDGAATLPSSSWQQELECMAAGLTVRDVGLFLRLAEQLRQHIFGAWNVVSDTTSASPPSSPSARQGLVSAVQCDAAHSTTTDIRYWLNKLQVLLLSLRTESDAAQVVELAEDELLPGAATRKRSQATISKTSSAALSAVYSGDDVTSDTHLIGARRAEHLLEADFQSRASLAASEWDSAHGRHLSNVTYNELHSTRYQHWFLDNHVHYIADIVEELATTDHLTTHVDYTTPPKVPTSPVAAAKTLRRGRSPTSLSSKQRYPCAKDSDITTAAIPEPAQRQQEVASACLTKSSNNGGGGGAGSGMHPAWRSFFVASGASRTSTSSTASPTLRDALQENTRQQTLVGRGDFKAYRTALDAPPPPSLAIPSRYEWPPSVQELRKQARSQADLRPVELLLPYGAAGDYYSTTAKSASTLAPLSIHDPAEQTSALLGHQTSLRCPMRCAKRESSAGDNGEEEGDVGRDLPTGALSTQEDRFNVFRRWWCRARKAGVLRDSVAGHPVGALEDLIGFGCLLTSSAASTRTATA</sequence>
<feature type="compositionally biased region" description="Low complexity" evidence="2">
    <location>
        <begin position="1272"/>
        <end position="1287"/>
    </location>
</feature>
<feature type="region of interest" description="Disordered" evidence="2">
    <location>
        <begin position="1992"/>
        <end position="2025"/>
    </location>
</feature>
<dbReference type="KEGG" id="phet:94292008"/>
<keyword evidence="1" id="KW-0235">DNA replication</keyword>
<feature type="region of interest" description="Disordered" evidence="2">
    <location>
        <begin position="1620"/>
        <end position="1643"/>
    </location>
</feature>
<feature type="region of interest" description="Disordered" evidence="2">
    <location>
        <begin position="1012"/>
        <end position="1050"/>
    </location>
</feature>
<feature type="compositionally biased region" description="Polar residues" evidence="2">
    <location>
        <begin position="50"/>
        <end position="67"/>
    </location>
</feature>
<feature type="region of interest" description="Disordered" evidence="2">
    <location>
        <begin position="1"/>
        <end position="83"/>
    </location>
</feature>
<name>A0A836IKG4_9TRYP</name>
<feature type="compositionally biased region" description="Low complexity" evidence="2">
    <location>
        <begin position="1478"/>
        <end position="1493"/>
    </location>
</feature>
<protein>
    <recommendedName>
        <fullName evidence="5">ATPase AAA-type core domain-containing protein</fullName>
    </recommendedName>
</protein>
<dbReference type="PANTHER" id="PTHR23389">
    <property type="entry name" value="CHROMOSOME TRANSMISSION FIDELITY FACTOR 18"/>
    <property type="match status" value="1"/>
</dbReference>
<feature type="compositionally biased region" description="Polar residues" evidence="2">
    <location>
        <begin position="966"/>
        <end position="981"/>
    </location>
</feature>
<feature type="compositionally biased region" description="Polar residues" evidence="2">
    <location>
        <begin position="487"/>
        <end position="502"/>
    </location>
</feature>
<feature type="compositionally biased region" description="Polar residues" evidence="2">
    <location>
        <begin position="1039"/>
        <end position="1049"/>
    </location>
</feature>